<feature type="domain" description="SIS" evidence="2">
    <location>
        <begin position="27"/>
        <end position="162"/>
    </location>
</feature>
<dbReference type="Proteomes" id="UP001498238">
    <property type="component" value="Unassembled WGS sequence"/>
</dbReference>
<dbReference type="InterPro" id="IPR001347">
    <property type="entry name" value="SIS_dom"/>
</dbReference>
<name>A0ABP3C3X8_9MICO</name>
<accession>A0ABP3C3X8</accession>
<dbReference type="CDD" id="cd05008">
    <property type="entry name" value="SIS_GlmS_GlmD_1"/>
    <property type="match status" value="1"/>
</dbReference>
<dbReference type="InterPro" id="IPR035466">
    <property type="entry name" value="GlmS/AgaS_SIS"/>
</dbReference>
<protein>
    <submittedName>
        <fullName evidence="3">SIS domain-containing protein</fullName>
    </submittedName>
</protein>
<dbReference type="SUPFAM" id="SSF53697">
    <property type="entry name" value="SIS domain"/>
    <property type="match status" value="1"/>
</dbReference>
<dbReference type="InterPro" id="IPR046348">
    <property type="entry name" value="SIS_dom_sf"/>
</dbReference>
<dbReference type="PANTHER" id="PTHR10937">
    <property type="entry name" value="GLUCOSAMINE--FRUCTOSE-6-PHOSPHATE AMINOTRANSFERASE, ISOMERIZING"/>
    <property type="match status" value="1"/>
</dbReference>
<keyword evidence="1" id="KW-0677">Repeat</keyword>
<proteinExistence type="predicted"/>
<dbReference type="RefSeq" id="WP_339391342.1">
    <property type="nucleotide sequence ID" value="NZ_BAAAAF010000001.1"/>
</dbReference>
<comment type="caution">
    <text evidence="3">The sequence shown here is derived from an EMBL/GenBank/DDBJ whole genome shotgun (WGS) entry which is preliminary data.</text>
</comment>
<sequence length="309" mass="33233">MTSGGEYMAEELRDQPEAWERTLSLTVSEAAVPAPGERVAVIGCGSSWFASQIYANLREGAGQGETDAFTASEYPFDRTYDRVVAISRSGTTTEVVDALERLAGSVPVTAIVGGAENPIADRANEVIALDYADERSVVQTRFCTSTIALLRTWTGGGEAVGKAVTDARTVLEGISADFTEFDPAILDDALIDAEQYSFLGMGWTWGLANEAALKLRESAQAWTESYSSMEYRHGPIAIAAPGRVTWQYGQAPAGLREQVEATGARFVESDRDPLADLVRLHALALTKARRLGVDPDHPRSLTRSVILGA</sequence>
<reference evidence="3 4" key="1">
    <citation type="submission" date="2024-01" db="EMBL/GenBank/DDBJ databases">
        <title>Characterization of antibiotic resistant novel bacterial strains and their environmental applications.</title>
        <authorList>
            <person name="Manzoor S."/>
            <person name="Abbas S."/>
            <person name="Arshad M."/>
            <person name="Ahmed I."/>
        </authorList>
    </citation>
    <scope>NUCLEOTIDE SEQUENCE [LARGE SCALE GENOMIC DNA]</scope>
    <source>
        <strain evidence="3 4">NCCP-602</strain>
    </source>
</reference>
<dbReference type="EMBL" id="BAAAAF010000001">
    <property type="protein sequence ID" value="GAA0034361.1"/>
    <property type="molecule type" value="Genomic_DNA"/>
</dbReference>
<keyword evidence="4" id="KW-1185">Reference proteome</keyword>
<evidence type="ECO:0000256" key="1">
    <source>
        <dbReference type="ARBA" id="ARBA00022737"/>
    </source>
</evidence>
<dbReference type="PANTHER" id="PTHR10937:SF4">
    <property type="entry name" value="GLUCOSAMINE-6-PHOSPHATE DEAMINASE"/>
    <property type="match status" value="1"/>
</dbReference>
<evidence type="ECO:0000313" key="4">
    <source>
        <dbReference type="Proteomes" id="UP001498238"/>
    </source>
</evidence>
<gene>
    <name evidence="3" type="ORF">NCCP602_03220</name>
</gene>
<dbReference type="Gene3D" id="3.40.50.10490">
    <property type="entry name" value="Glucose-6-phosphate isomerase like protein, domain 1"/>
    <property type="match status" value="2"/>
</dbReference>
<evidence type="ECO:0000313" key="3">
    <source>
        <dbReference type="EMBL" id="GAA0034361.1"/>
    </source>
</evidence>
<organism evidence="3 4">
    <name type="scientific">Brevibacterium metallidurans</name>
    <dbReference type="NCBI Taxonomy" id="1482676"/>
    <lineage>
        <taxon>Bacteria</taxon>
        <taxon>Bacillati</taxon>
        <taxon>Actinomycetota</taxon>
        <taxon>Actinomycetes</taxon>
        <taxon>Micrococcales</taxon>
        <taxon>Brevibacteriaceae</taxon>
        <taxon>Brevibacterium</taxon>
    </lineage>
</organism>
<dbReference type="PROSITE" id="PS51464">
    <property type="entry name" value="SIS"/>
    <property type="match status" value="1"/>
</dbReference>
<evidence type="ECO:0000259" key="2">
    <source>
        <dbReference type="PROSITE" id="PS51464"/>
    </source>
</evidence>